<dbReference type="EMBL" id="CM037156">
    <property type="protein sequence ID" value="KAH7837542.1"/>
    <property type="molecule type" value="Genomic_DNA"/>
</dbReference>
<reference evidence="1 2" key="1">
    <citation type="journal article" date="2021" name="Hortic Res">
        <title>High-quality reference genome and annotation aids understanding of berry development for evergreen blueberry (Vaccinium darrowii).</title>
        <authorList>
            <person name="Yu J."/>
            <person name="Hulse-Kemp A.M."/>
            <person name="Babiker E."/>
            <person name="Staton M."/>
        </authorList>
    </citation>
    <scope>NUCLEOTIDE SEQUENCE [LARGE SCALE GENOMIC DNA]</scope>
    <source>
        <strain evidence="2">cv. NJ 8807/NJ 8810</strain>
        <tissue evidence="1">Young leaf</tissue>
    </source>
</reference>
<name>A0ACB7X9V1_9ERIC</name>
<proteinExistence type="predicted"/>
<accession>A0ACB7X9V1</accession>
<sequence length="213" mass="25106">MWISRLDPPWKHRVKVLMRVVEGMRYLQEEWPEVGYDLKSSSILLAEDREPLISRFRIEDQSSCNKKAYKFGVLLLEMVTNRSPRKEFERGEAGFVEWVRMHFPKNVCSLIDEKKKRTEHTLDQATRSIELGLMCTDMSRGMQPRLDQIFEKLTAIYNSILAWHLQTGRGCKEKEQLDTDISNQNEAYPCKILANISYAFEFLMRVMNLHIND</sequence>
<gene>
    <name evidence="1" type="ORF">Vadar_015007</name>
</gene>
<organism evidence="1 2">
    <name type="scientific">Vaccinium darrowii</name>
    <dbReference type="NCBI Taxonomy" id="229202"/>
    <lineage>
        <taxon>Eukaryota</taxon>
        <taxon>Viridiplantae</taxon>
        <taxon>Streptophyta</taxon>
        <taxon>Embryophyta</taxon>
        <taxon>Tracheophyta</taxon>
        <taxon>Spermatophyta</taxon>
        <taxon>Magnoliopsida</taxon>
        <taxon>eudicotyledons</taxon>
        <taxon>Gunneridae</taxon>
        <taxon>Pentapetalae</taxon>
        <taxon>asterids</taxon>
        <taxon>Ericales</taxon>
        <taxon>Ericaceae</taxon>
        <taxon>Vaccinioideae</taxon>
        <taxon>Vaccinieae</taxon>
        <taxon>Vaccinium</taxon>
    </lineage>
</organism>
<keyword evidence="2" id="KW-1185">Reference proteome</keyword>
<evidence type="ECO:0000313" key="2">
    <source>
        <dbReference type="Proteomes" id="UP000828048"/>
    </source>
</evidence>
<comment type="caution">
    <text evidence="1">The sequence shown here is derived from an EMBL/GenBank/DDBJ whole genome shotgun (WGS) entry which is preliminary data.</text>
</comment>
<evidence type="ECO:0000313" key="1">
    <source>
        <dbReference type="EMBL" id="KAH7837542.1"/>
    </source>
</evidence>
<protein>
    <submittedName>
        <fullName evidence="1">Uncharacterized protein</fullName>
    </submittedName>
</protein>
<dbReference type="Proteomes" id="UP000828048">
    <property type="component" value="Chromosome 6"/>
</dbReference>